<organism evidence="6 7">
    <name type="scientific">Herminiimonas contaminans</name>
    <dbReference type="NCBI Taxonomy" id="1111140"/>
    <lineage>
        <taxon>Bacteria</taxon>
        <taxon>Pseudomonadati</taxon>
        <taxon>Pseudomonadota</taxon>
        <taxon>Betaproteobacteria</taxon>
        <taxon>Burkholderiales</taxon>
        <taxon>Oxalobacteraceae</taxon>
        <taxon>Herminiimonas</taxon>
    </lineage>
</organism>
<evidence type="ECO:0000256" key="1">
    <source>
        <dbReference type="ARBA" id="ARBA00022722"/>
    </source>
</evidence>
<dbReference type="PROSITE" id="PS50830">
    <property type="entry name" value="TNASE_3"/>
    <property type="match status" value="1"/>
</dbReference>
<feature type="chain" id="PRO_5047210488" evidence="4">
    <location>
        <begin position="26"/>
        <end position="196"/>
    </location>
</feature>
<name>A0ABS0EYW2_9BURK</name>
<dbReference type="PANTHER" id="PTHR12302:SF3">
    <property type="entry name" value="SERINE_THREONINE-PROTEIN KINASE 31"/>
    <property type="match status" value="1"/>
</dbReference>
<dbReference type="Proteomes" id="UP000657372">
    <property type="component" value="Unassembled WGS sequence"/>
</dbReference>
<dbReference type="InterPro" id="IPR035437">
    <property type="entry name" value="SNase_OB-fold_sf"/>
</dbReference>
<keyword evidence="4" id="KW-0732">Signal</keyword>
<reference evidence="6 7" key="1">
    <citation type="submission" date="2020-11" db="EMBL/GenBank/DDBJ databases">
        <title>WGS of Herminiimonas contaminans strain Marseille-Q4544 isolated from planarians Schmidtea mediterranea.</title>
        <authorList>
            <person name="Kangale L."/>
        </authorList>
    </citation>
    <scope>NUCLEOTIDE SEQUENCE [LARGE SCALE GENOMIC DNA]</scope>
    <source>
        <strain evidence="6 7">Marseille-Q4544</strain>
    </source>
</reference>
<dbReference type="SUPFAM" id="SSF50199">
    <property type="entry name" value="Staphylococcal nuclease"/>
    <property type="match status" value="1"/>
</dbReference>
<keyword evidence="2" id="KW-0255">Endonuclease</keyword>
<evidence type="ECO:0000259" key="5">
    <source>
        <dbReference type="PROSITE" id="PS50830"/>
    </source>
</evidence>
<dbReference type="Gene3D" id="2.40.50.90">
    <property type="match status" value="1"/>
</dbReference>
<proteinExistence type="predicted"/>
<evidence type="ECO:0000256" key="2">
    <source>
        <dbReference type="ARBA" id="ARBA00022759"/>
    </source>
</evidence>
<evidence type="ECO:0000256" key="3">
    <source>
        <dbReference type="ARBA" id="ARBA00022801"/>
    </source>
</evidence>
<keyword evidence="1" id="KW-0540">Nuclease</keyword>
<keyword evidence="3" id="KW-0378">Hydrolase</keyword>
<evidence type="ECO:0000313" key="7">
    <source>
        <dbReference type="Proteomes" id="UP000657372"/>
    </source>
</evidence>
<dbReference type="InterPro" id="IPR016071">
    <property type="entry name" value="Staphylococal_nuclease_OB-fold"/>
</dbReference>
<feature type="domain" description="TNase-like" evidence="5">
    <location>
        <begin position="36"/>
        <end position="175"/>
    </location>
</feature>
<dbReference type="Pfam" id="PF00565">
    <property type="entry name" value="SNase"/>
    <property type="match status" value="1"/>
</dbReference>
<accession>A0ABS0EYW2</accession>
<keyword evidence="7" id="KW-1185">Reference proteome</keyword>
<protein>
    <submittedName>
        <fullName evidence="6">Thermonuclease family protein</fullName>
    </submittedName>
</protein>
<dbReference type="SMART" id="SM00318">
    <property type="entry name" value="SNc"/>
    <property type="match status" value="1"/>
</dbReference>
<evidence type="ECO:0000313" key="6">
    <source>
        <dbReference type="EMBL" id="MBF8178783.1"/>
    </source>
</evidence>
<gene>
    <name evidence="6" type="ORF">IXC47_13930</name>
</gene>
<dbReference type="EMBL" id="JADOEL010000012">
    <property type="protein sequence ID" value="MBF8178783.1"/>
    <property type="molecule type" value="Genomic_DNA"/>
</dbReference>
<comment type="caution">
    <text evidence="6">The sequence shown here is derived from an EMBL/GenBank/DDBJ whole genome shotgun (WGS) entry which is preliminary data.</text>
</comment>
<dbReference type="PANTHER" id="PTHR12302">
    <property type="entry name" value="EBNA2 BINDING PROTEIN P100"/>
    <property type="match status" value="1"/>
</dbReference>
<sequence>MNLKTLFRSTLVLSCLLLITASASAAPRAKPLHERTYKNCLVVGVTDGDTLKARCGKPGSYQKMIVRLGGIDAPERKQAYGNRARKALSDLTFGKQANLVCNARDQYKRHICKVMVAPGSAPNGAKTLDSGLALITVGLGWWYKAYAHEQSPQERGQYEFAEFEARAKHAGLWADAHPVAPWEWRRNEKARRDQQH</sequence>
<feature type="signal peptide" evidence="4">
    <location>
        <begin position="1"/>
        <end position="25"/>
    </location>
</feature>
<evidence type="ECO:0000256" key="4">
    <source>
        <dbReference type="SAM" id="SignalP"/>
    </source>
</evidence>
<dbReference type="RefSeq" id="WP_195876000.1">
    <property type="nucleotide sequence ID" value="NZ_JADOEL010000012.1"/>
</dbReference>